<dbReference type="Proteomes" id="UP000016934">
    <property type="component" value="Unassembled WGS sequence"/>
</dbReference>
<organism evidence="2 3">
    <name type="scientific">Cochliobolus sativus (strain ND90Pr / ATCC 201652)</name>
    <name type="common">Common root rot and spot blotch fungus</name>
    <name type="synonym">Bipolaris sorokiniana</name>
    <dbReference type="NCBI Taxonomy" id="665912"/>
    <lineage>
        <taxon>Eukaryota</taxon>
        <taxon>Fungi</taxon>
        <taxon>Dikarya</taxon>
        <taxon>Ascomycota</taxon>
        <taxon>Pezizomycotina</taxon>
        <taxon>Dothideomycetes</taxon>
        <taxon>Pleosporomycetidae</taxon>
        <taxon>Pleosporales</taxon>
        <taxon>Pleosporineae</taxon>
        <taxon>Pleosporaceae</taxon>
        <taxon>Bipolaris</taxon>
    </lineage>
</organism>
<reference evidence="2 3" key="1">
    <citation type="journal article" date="2012" name="PLoS Pathog.">
        <title>Diverse lifestyles and strategies of plant pathogenesis encoded in the genomes of eighteen Dothideomycetes fungi.</title>
        <authorList>
            <person name="Ohm R.A."/>
            <person name="Feau N."/>
            <person name="Henrissat B."/>
            <person name="Schoch C.L."/>
            <person name="Horwitz B.A."/>
            <person name="Barry K.W."/>
            <person name="Condon B.J."/>
            <person name="Copeland A.C."/>
            <person name="Dhillon B."/>
            <person name="Glaser F."/>
            <person name="Hesse C.N."/>
            <person name="Kosti I."/>
            <person name="LaButti K."/>
            <person name="Lindquist E.A."/>
            <person name="Lucas S."/>
            <person name="Salamov A.A."/>
            <person name="Bradshaw R.E."/>
            <person name="Ciuffetti L."/>
            <person name="Hamelin R.C."/>
            <person name="Kema G.H.J."/>
            <person name="Lawrence C."/>
            <person name="Scott J.A."/>
            <person name="Spatafora J.W."/>
            <person name="Turgeon B.G."/>
            <person name="de Wit P.J.G.M."/>
            <person name="Zhong S."/>
            <person name="Goodwin S.B."/>
            <person name="Grigoriev I.V."/>
        </authorList>
    </citation>
    <scope>NUCLEOTIDE SEQUENCE [LARGE SCALE GENOMIC DNA]</scope>
    <source>
        <strain evidence="3">ND90Pr / ATCC 201652</strain>
    </source>
</reference>
<feature type="transmembrane region" description="Helical" evidence="1">
    <location>
        <begin position="38"/>
        <end position="60"/>
    </location>
</feature>
<dbReference type="AlphaFoldDB" id="M2QY82"/>
<reference evidence="3" key="2">
    <citation type="journal article" date="2013" name="PLoS Genet.">
        <title>Comparative genome structure, secondary metabolite, and effector coding capacity across Cochliobolus pathogens.</title>
        <authorList>
            <person name="Condon B.J."/>
            <person name="Leng Y."/>
            <person name="Wu D."/>
            <person name="Bushley K.E."/>
            <person name="Ohm R.A."/>
            <person name="Otillar R."/>
            <person name="Martin J."/>
            <person name="Schackwitz W."/>
            <person name="Grimwood J."/>
            <person name="MohdZainudin N."/>
            <person name="Xue C."/>
            <person name="Wang R."/>
            <person name="Manning V.A."/>
            <person name="Dhillon B."/>
            <person name="Tu Z.J."/>
            <person name="Steffenson B.J."/>
            <person name="Salamov A."/>
            <person name="Sun H."/>
            <person name="Lowry S."/>
            <person name="LaButti K."/>
            <person name="Han J."/>
            <person name="Copeland A."/>
            <person name="Lindquist E."/>
            <person name="Barry K."/>
            <person name="Schmutz J."/>
            <person name="Baker S.E."/>
            <person name="Ciuffetti L.M."/>
            <person name="Grigoriev I.V."/>
            <person name="Zhong S."/>
            <person name="Turgeon B.G."/>
        </authorList>
    </citation>
    <scope>NUCLEOTIDE SEQUENCE [LARGE SCALE GENOMIC DNA]</scope>
    <source>
        <strain evidence="3">ND90Pr / ATCC 201652</strain>
    </source>
</reference>
<dbReference type="OMA" id="TRDTNSW"/>
<keyword evidence="1" id="KW-1133">Transmembrane helix</keyword>
<evidence type="ECO:0000313" key="3">
    <source>
        <dbReference type="Proteomes" id="UP000016934"/>
    </source>
</evidence>
<sequence length="108" mass="11985">MAFDVLFLTRFSFAACFNRGLHDALCGTLPRLSASPHAAVLKTFISTHIALVIALVVFFSSTWSFSRVGRPVHFARRTNVGETTYTRDTNSWEQGGGFADRLIDLDKS</sequence>
<gene>
    <name evidence="2" type="ORF">COCSADRAFT_346457</name>
</gene>
<dbReference type="HOGENOM" id="CLU_2440682_0_0_1"/>
<dbReference type="KEGG" id="bsc:COCSADRAFT_346457"/>
<dbReference type="OrthoDB" id="10311395at2759"/>
<name>M2QY82_COCSN</name>
<accession>M2QY82</accession>
<proteinExistence type="predicted"/>
<evidence type="ECO:0000256" key="1">
    <source>
        <dbReference type="SAM" id="Phobius"/>
    </source>
</evidence>
<protein>
    <submittedName>
        <fullName evidence="2">Uncharacterized protein</fullName>
    </submittedName>
</protein>
<dbReference type="GeneID" id="19137777"/>
<dbReference type="EMBL" id="KB445651">
    <property type="protein sequence ID" value="EMD60009.1"/>
    <property type="molecule type" value="Genomic_DNA"/>
</dbReference>
<keyword evidence="1" id="KW-0812">Transmembrane</keyword>
<dbReference type="RefSeq" id="XP_007704263.1">
    <property type="nucleotide sequence ID" value="XM_007706073.1"/>
</dbReference>
<evidence type="ECO:0000313" key="2">
    <source>
        <dbReference type="EMBL" id="EMD60009.1"/>
    </source>
</evidence>
<keyword evidence="3" id="KW-1185">Reference proteome</keyword>
<keyword evidence="1" id="KW-0472">Membrane</keyword>